<name>A0A0G0Z169_UNCKA</name>
<sequence>GESVEVGYEVYATQNIAEAIVNLNLGGLLNDINYVPNVVSYFASQLSD</sequence>
<accession>A0A0G0Z169</accession>
<feature type="non-terminal residue" evidence="1">
    <location>
        <position position="1"/>
    </location>
</feature>
<dbReference type="AlphaFoldDB" id="A0A0G0Z169"/>
<protein>
    <submittedName>
        <fullName evidence="1">Uncharacterized protein</fullName>
    </submittedName>
</protein>
<evidence type="ECO:0000313" key="1">
    <source>
        <dbReference type="EMBL" id="KKS15751.1"/>
    </source>
</evidence>
<proteinExistence type="predicted"/>
<dbReference type="EMBL" id="LCBS01000035">
    <property type="protein sequence ID" value="KKS15751.1"/>
    <property type="molecule type" value="Genomic_DNA"/>
</dbReference>
<organism evidence="1 2">
    <name type="scientific">candidate division WWE3 bacterium GW2011_GWB1_41_6</name>
    <dbReference type="NCBI Taxonomy" id="1619112"/>
    <lineage>
        <taxon>Bacteria</taxon>
        <taxon>Katanobacteria</taxon>
    </lineage>
</organism>
<evidence type="ECO:0000313" key="2">
    <source>
        <dbReference type="Proteomes" id="UP000034163"/>
    </source>
</evidence>
<gene>
    <name evidence="1" type="ORF">UU72_C0035G0001</name>
</gene>
<comment type="caution">
    <text evidence="1">The sequence shown here is derived from an EMBL/GenBank/DDBJ whole genome shotgun (WGS) entry which is preliminary data.</text>
</comment>
<reference evidence="1 2" key="1">
    <citation type="journal article" date="2015" name="Nature">
        <title>rRNA introns, odd ribosomes, and small enigmatic genomes across a large radiation of phyla.</title>
        <authorList>
            <person name="Brown C.T."/>
            <person name="Hug L.A."/>
            <person name="Thomas B.C."/>
            <person name="Sharon I."/>
            <person name="Castelle C.J."/>
            <person name="Singh A."/>
            <person name="Wilkins M.J."/>
            <person name="Williams K.H."/>
            <person name="Banfield J.F."/>
        </authorList>
    </citation>
    <scope>NUCLEOTIDE SEQUENCE [LARGE SCALE GENOMIC DNA]</scope>
</reference>
<dbReference type="Proteomes" id="UP000034163">
    <property type="component" value="Unassembled WGS sequence"/>
</dbReference>